<dbReference type="Proteomes" id="UP000279275">
    <property type="component" value="Unassembled WGS sequence"/>
</dbReference>
<name>A0A3M2KVD7_9NOCA</name>
<dbReference type="Pfam" id="PF26580">
    <property type="entry name" value="Mtb12_C"/>
    <property type="match status" value="1"/>
</dbReference>
<feature type="region of interest" description="Disordered" evidence="3">
    <location>
        <begin position="27"/>
        <end position="54"/>
    </location>
</feature>
<evidence type="ECO:0000313" key="6">
    <source>
        <dbReference type="EMBL" id="RMI29141.1"/>
    </source>
</evidence>
<evidence type="ECO:0000313" key="7">
    <source>
        <dbReference type="Proteomes" id="UP000279275"/>
    </source>
</evidence>
<dbReference type="OrthoDB" id="4567960at2"/>
<dbReference type="EMBL" id="RFFH01000016">
    <property type="protein sequence ID" value="RMI29141.1"/>
    <property type="molecule type" value="Genomic_DNA"/>
</dbReference>
<dbReference type="InterPro" id="IPR058644">
    <property type="entry name" value="Mtb12-like_C"/>
</dbReference>
<organism evidence="6 7">
    <name type="scientific">Nocardia stercoris</name>
    <dbReference type="NCBI Taxonomy" id="2483361"/>
    <lineage>
        <taxon>Bacteria</taxon>
        <taxon>Bacillati</taxon>
        <taxon>Actinomycetota</taxon>
        <taxon>Actinomycetes</taxon>
        <taxon>Mycobacteriales</taxon>
        <taxon>Nocardiaceae</taxon>
        <taxon>Nocardia</taxon>
    </lineage>
</organism>
<feature type="signal peptide" evidence="4">
    <location>
        <begin position="1"/>
        <end position="24"/>
    </location>
</feature>
<evidence type="ECO:0000259" key="5">
    <source>
        <dbReference type="Pfam" id="PF26580"/>
    </source>
</evidence>
<accession>A0A3M2KVD7</accession>
<feature type="domain" description="Low molecular weight antigen MTB12-like C-terminal" evidence="5">
    <location>
        <begin position="53"/>
        <end position="166"/>
    </location>
</feature>
<protein>
    <recommendedName>
        <fullName evidence="5">Low molecular weight antigen MTB12-like C-terminal domain-containing protein</fullName>
    </recommendedName>
</protein>
<sequence>MKLQMTGRIAVGTLAVVAALGLSACGSGDKPGASKTTSAGTTSESGSSVTAPPVPSVAELNQELQQVLDPNTPDSTKVEYLEGGQAALAKDPDMIKKLTEAYQQNNATITVTDVTSLGDQLTATANAVINGGAPNVLQVPFVAEDGKWKLQKSWACAGLTNLGQTSPACS</sequence>
<reference evidence="6 7" key="1">
    <citation type="submission" date="2018-10" db="EMBL/GenBank/DDBJ databases">
        <title>Isolation from cow dung.</title>
        <authorList>
            <person name="Ling L."/>
        </authorList>
    </citation>
    <scope>NUCLEOTIDE SEQUENCE [LARGE SCALE GENOMIC DNA]</scope>
    <source>
        <strain evidence="6 7">NEAU-LL90</strain>
    </source>
</reference>
<dbReference type="AlphaFoldDB" id="A0A3M2KVD7"/>
<dbReference type="PROSITE" id="PS51257">
    <property type="entry name" value="PROKAR_LIPOPROTEIN"/>
    <property type="match status" value="1"/>
</dbReference>
<feature type="chain" id="PRO_5039223450" description="Low molecular weight antigen MTB12-like C-terminal domain-containing protein" evidence="4">
    <location>
        <begin position="25"/>
        <end position="170"/>
    </location>
</feature>
<proteinExistence type="inferred from homology"/>
<evidence type="ECO:0000256" key="3">
    <source>
        <dbReference type="SAM" id="MobiDB-lite"/>
    </source>
</evidence>
<comment type="caution">
    <text evidence="6">The sequence shown here is derived from an EMBL/GenBank/DDBJ whole genome shotgun (WGS) entry which is preliminary data.</text>
</comment>
<evidence type="ECO:0000256" key="2">
    <source>
        <dbReference type="ARBA" id="ARBA00093774"/>
    </source>
</evidence>
<keyword evidence="7" id="KW-1185">Reference proteome</keyword>
<feature type="compositionally biased region" description="Low complexity" evidence="3">
    <location>
        <begin position="33"/>
        <end position="51"/>
    </location>
</feature>
<evidence type="ECO:0000256" key="4">
    <source>
        <dbReference type="SAM" id="SignalP"/>
    </source>
</evidence>
<gene>
    <name evidence="6" type="ORF">EBN03_27340</name>
</gene>
<evidence type="ECO:0000256" key="1">
    <source>
        <dbReference type="ARBA" id="ARBA00022729"/>
    </source>
</evidence>
<comment type="similarity">
    <text evidence="2">Belongs to the MTB12 family.</text>
</comment>
<keyword evidence="1 4" id="KW-0732">Signal</keyword>